<feature type="domain" description="Enhancer of polycomb-like N-terminal" evidence="9">
    <location>
        <begin position="10"/>
        <end position="156"/>
    </location>
</feature>
<name>A0A8H7BLT7_9FUNG</name>
<gene>
    <name evidence="10" type="primary">EPL1_1</name>
    <name evidence="10" type="ORF">EC973_000336</name>
</gene>
<comment type="caution">
    <text evidence="10">The sequence shown here is derived from an EMBL/GenBank/DDBJ whole genome shotgun (WGS) entry which is preliminary data.</text>
</comment>
<evidence type="ECO:0000256" key="6">
    <source>
        <dbReference type="ARBA" id="ARBA00025513"/>
    </source>
</evidence>
<keyword evidence="3 7" id="KW-0805">Transcription regulation</keyword>
<keyword evidence="4 7" id="KW-0804">Transcription</keyword>
<dbReference type="AlphaFoldDB" id="A0A8H7BLT7"/>
<feature type="region of interest" description="Disordered" evidence="8">
    <location>
        <begin position="594"/>
        <end position="626"/>
    </location>
</feature>
<comment type="function">
    <text evidence="6">Component of the NuA4 histone acetyltransferase complex which is involved in transcriptional activation of selected genes principally by acetylation of nucleosomal histone H4 and H2A. The NuA4 complex is also involved in DNA repair. Involved in gene silencing by neighboring heterochromatin, blockage of the silencing spreading along the chromosome, and required for cell cycle progression through G2/M.</text>
</comment>
<comment type="similarity">
    <text evidence="2 7">Belongs to the enhancer of polycomb family.</text>
</comment>
<dbReference type="PANTHER" id="PTHR14898">
    <property type="entry name" value="ENHANCER OF POLYCOMB"/>
    <property type="match status" value="1"/>
</dbReference>
<dbReference type="GO" id="GO:0006357">
    <property type="term" value="P:regulation of transcription by RNA polymerase II"/>
    <property type="evidence" value="ECO:0007669"/>
    <property type="project" value="InterPro"/>
</dbReference>
<evidence type="ECO:0000313" key="10">
    <source>
        <dbReference type="EMBL" id="KAF7725248.1"/>
    </source>
</evidence>
<evidence type="ECO:0000256" key="8">
    <source>
        <dbReference type="SAM" id="MobiDB-lite"/>
    </source>
</evidence>
<evidence type="ECO:0000313" key="11">
    <source>
        <dbReference type="Proteomes" id="UP000605846"/>
    </source>
</evidence>
<evidence type="ECO:0000256" key="2">
    <source>
        <dbReference type="ARBA" id="ARBA00008035"/>
    </source>
</evidence>
<dbReference type="InterPro" id="IPR024943">
    <property type="entry name" value="Enhancer_polycomb"/>
</dbReference>
<feature type="region of interest" description="Disordered" evidence="8">
    <location>
        <begin position="516"/>
        <end position="549"/>
    </location>
</feature>
<reference evidence="10" key="1">
    <citation type="submission" date="2020-01" db="EMBL/GenBank/DDBJ databases">
        <title>Genome Sequencing of Three Apophysomyces-Like Fungal Strains Confirms a Novel Fungal Genus in the Mucoromycota with divergent Burkholderia-like Endosymbiotic Bacteria.</title>
        <authorList>
            <person name="Stajich J.E."/>
            <person name="Macias A.M."/>
            <person name="Carter-House D."/>
            <person name="Lovett B."/>
            <person name="Kasson L.R."/>
            <person name="Berry K."/>
            <person name="Grigoriev I."/>
            <person name="Chang Y."/>
            <person name="Spatafora J."/>
            <person name="Kasson M.T."/>
        </authorList>
    </citation>
    <scope>NUCLEOTIDE SEQUENCE</scope>
    <source>
        <strain evidence="10">NRRL A-21654</strain>
    </source>
</reference>
<sequence>MTNQMVSRFRVKKLSPKHPLPVYKESQLPDLTDAANIQRAVPQIETGVEKEEEEEHDLQAAISAAQAAVTTGAKVERYIPTPNASNVINEDSYNSIYKRKYKEPSTLIRFSSTVEDSTGCPYVLDEVDEEFLKQYNKNNETLTEDEFEKIMWQIESIVDQQLPHLNLASYSNDPLQTPQYADFLALLPENSSLHGQRHLEKIYPHWRQRRLKREGKSIIPVLRYEDTLKSEIDPYVCFRRRETKPLRKTRRTDQQSLERLRKLRTEMEMARNLLEMVLRREKFRKEGLVLEHMVFDKKCKLRDYQRQLGIKEDDDLLPFISKKKRKISLESGSGATIKIPLNKLKRDGLDGRQEKSPMQLALEAELARKRERDAPYEDVTECPYQPFLKSIPDQFFQSLSPSKQAYPRFRKRIGRGGRVFLDRVSLSRPSEHIKGKTKPAGFQYNRYEFDMDWSGDEENELEVDEMQDSHLRHRTQLLTEVELRNLVTIPFLTPLNMMSLHAANMRANHAAAVQRASMTNGSPTSAVNTANRPATPNSSLPIKRQNSRTKMTPQQAAVAMANGMIAANMAAVVNGTAGQNKAVQMAMAAAQQQQQGINGSMPTRTPISSSSATSPSTARGLFSPQS</sequence>
<dbReference type="OrthoDB" id="435275at2759"/>
<evidence type="ECO:0000256" key="4">
    <source>
        <dbReference type="ARBA" id="ARBA00023163"/>
    </source>
</evidence>
<protein>
    <recommendedName>
        <fullName evidence="7">Enhancer of polycomb-like protein</fullName>
    </recommendedName>
</protein>
<evidence type="ECO:0000259" key="9">
    <source>
        <dbReference type="Pfam" id="PF10513"/>
    </source>
</evidence>
<feature type="compositionally biased region" description="Polar residues" evidence="8">
    <location>
        <begin position="516"/>
        <end position="540"/>
    </location>
</feature>
<evidence type="ECO:0000256" key="5">
    <source>
        <dbReference type="ARBA" id="ARBA00023242"/>
    </source>
</evidence>
<keyword evidence="11" id="KW-1185">Reference proteome</keyword>
<feature type="compositionally biased region" description="Low complexity" evidence="8">
    <location>
        <begin position="602"/>
        <end position="619"/>
    </location>
</feature>
<dbReference type="Proteomes" id="UP000605846">
    <property type="component" value="Unassembled WGS sequence"/>
</dbReference>
<dbReference type="GO" id="GO:0035267">
    <property type="term" value="C:NuA4 histone acetyltransferase complex"/>
    <property type="evidence" value="ECO:0007669"/>
    <property type="project" value="InterPro"/>
</dbReference>
<dbReference type="EMBL" id="JABAYA010000101">
    <property type="protein sequence ID" value="KAF7725248.1"/>
    <property type="molecule type" value="Genomic_DNA"/>
</dbReference>
<comment type="subcellular location">
    <subcellularLocation>
        <location evidence="1 7">Nucleus</location>
    </subcellularLocation>
</comment>
<proteinExistence type="inferred from homology"/>
<dbReference type="Pfam" id="PF10513">
    <property type="entry name" value="EPL1"/>
    <property type="match status" value="1"/>
</dbReference>
<evidence type="ECO:0000256" key="7">
    <source>
        <dbReference type="RuleBase" id="RU361124"/>
    </source>
</evidence>
<evidence type="ECO:0000256" key="1">
    <source>
        <dbReference type="ARBA" id="ARBA00004123"/>
    </source>
</evidence>
<keyword evidence="5 7" id="KW-0539">Nucleus</keyword>
<dbReference type="InterPro" id="IPR019542">
    <property type="entry name" value="Enhancer_polycomb-like_N"/>
</dbReference>
<dbReference type="GO" id="GO:0005634">
    <property type="term" value="C:nucleus"/>
    <property type="evidence" value="ECO:0007669"/>
    <property type="project" value="UniProtKB-SubCell"/>
</dbReference>
<evidence type="ECO:0000256" key="3">
    <source>
        <dbReference type="ARBA" id="ARBA00023015"/>
    </source>
</evidence>
<organism evidence="10 11">
    <name type="scientific">Apophysomyces ossiformis</name>
    <dbReference type="NCBI Taxonomy" id="679940"/>
    <lineage>
        <taxon>Eukaryota</taxon>
        <taxon>Fungi</taxon>
        <taxon>Fungi incertae sedis</taxon>
        <taxon>Mucoromycota</taxon>
        <taxon>Mucoromycotina</taxon>
        <taxon>Mucoromycetes</taxon>
        <taxon>Mucorales</taxon>
        <taxon>Mucorineae</taxon>
        <taxon>Mucoraceae</taxon>
        <taxon>Apophysomyces</taxon>
    </lineage>
</organism>
<accession>A0A8H7BLT7</accession>